<dbReference type="GO" id="GO:0046872">
    <property type="term" value="F:metal ion binding"/>
    <property type="evidence" value="ECO:0007669"/>
    <property type="project" value="UniProtKB-KW"/>
</dbReference>
<evidence type="ECO:0000313" key="11">
    <source>
        <dbReference type="Proteomes" id="UP000028091"/>
    </source>
</evidence>
<feature type="domain" description="PPM-type phosphatase" evidence="9">
    <location>
        <begin position="4"/>
        <end position="245"/>
    </location>
</feature>
<organism evidence="10 11">
    <name type="scientific">Bacillus zhangzhouensis</name>
    <dbReference type="NCBI Taxonomy" id="1178540"/>
    <lineage>
        <taxon>Bacteria</taxon>
        <taxon>Bacillati</taxon>
        <taxon>Bacillota</taxon>
        <taxon>Bacilli</taxon>
        <taxon>Bacillales</taxon>
        <taxon>Bacillaceae</taxon>
        <taxon>Bacillus</taxon>
    </lineage>
</organism>
<dbReference type="RefSeq" id="WP_034317857.1">
    <property type="nucleotide sequence ID" value="NZ_JAVIKA010000005.1"/>
</dbReference>
<reference evidence="10 11" key="1">
    <citation type="submission" date="2012-09" db="EMBL/GenBank/DDBJ databases">
        <title>Genome Sequence of Bacillus sp. DW5-4.</title>
        <authorList>
            <person name="Lai Q."/>
            <person name="Liu Y."/>
            <person name="Shao Z."/>
        </authorList>
    </citation>
    <scope>NUCLEOTIDE SEQUENCE [LARGE SCALE GENOMIC DNA]</scope>
    <source>
        <strain evidence="10 11">DW5-4</strain>
    </source>
</reference>
<dbReference type="CDD" id="cd00143">
    <property type="entry name" value="PP2Cc"/>
    <property type="match status" value="1"/>
</dbReference>
<keyword evidence="11" id="KW-1185">Reference proteome</keyword>
<comment type="catalytic activity">
    <reaction evidence="8">
        <text>O-phospho-L-threonyl-[protein] + H2O = L-threonyl-[protein] + phosphate</text>
        <dbReference type="Rhea" id="RHEA:47004"/>
        <dbReference type="Rhea" id="RHEA-COMP:11060"/>
        <dbReference type="Rhea" id="RHEA-COMP:11605"/>
        <dbReference type="ChEBI" id="CHEBI:15377"/>
        <dbReference type="ChEBI" id="CHEBI:30013"/>
        <dbReference type="ChEBI" id="CHEBI:43474"/>
        <dbReference type="ChEBI" id="CHEBI:61977"/>
        <dbReference type="EC" id="3.1.3.16"/>
    </reaction>
</comment>
<keyword evidence="5" id="KW-0904">Protein phosphatase</keyword>
<dbReference type="GO" id="GO:0004722">
    <property type="term" value="F:protein serine/threonine phosphatase activity"/>
    <property type="evidence" value="ECO:0007669"/>
    <property type="project" value="UniProtKB-EC"/>
</dbReference>
<proteinExistence type="predicted"/>
<evidence type="ECO:0000256" key="3">
    <source>
        <dbReference type="ARBA" id="ARBA00022723"/>
    </source>
</evidence>
<dbReference type="Gene3D" id="3.60.40.10">
    <property type="entry name" value="PPM-type phosphatase domain"/>
    <property type="match status" value="1"/>
</dbReference>
<dbReference type="AlphaFoldDB" id="A0A081LF70"/>
<evidence type="ECO:0000256" key="6">
    <source>
        <dbReference type="ARBA" id="ARBA00023211"/>
    </source>
</evidence>
<dbReference type="NCBIfam" id="NF033484">
    <property type="entry name" value="Stp1_PP2C_phos"/>
    <property type="match status" value="1"/>
</dbReference>
<dbReference type="PANTHER" id="PTHR13832">
    <property type="entry name" value="PROTEIN PHOSPHATASE 2C"/>
    <property type="match status" value="1"/>
</dbReference>
<keyword evidence="6" id="KW-0464">Manganese</keyword>
<dbReference type="EMBL" id="JOTP01000002">
    <property type="protein sequence ID" value="KEP27896.1"/>
    <property type="molecule type" value="Genomic_DNA"/>
</dbReference>
<accession>A0A081LF70</accession>
<comment type="cofactor">
    <cofactor evidence="1">
        <name>Mn(2+)</name>
        <dbReference type="ChEBI" id="CHEBI:29035"/>
    </cofactor>
</comment>
<dbReference type="InterPro" id="IPR015655">
    <property type="entry name" value="PP2C"/>
</dbReference>
<dbReference type="PROSITE" id="PS51746">
    <property type="entry name" value="PPM_2"/>
    <property type="match status" value="1"/>
</dbReference>
<evidence type="ECO:0000256" key="4">
    <source>
        <dbReference type="ARBA" id="ARBA00022801"/>
    </source>
</evidence>
<evidence type="ECO:0000256" key="1">
    <source>
        <dbReference type="ARBA" id="ARBA00001936"/>
    </source>
</evidence>
<dbReference type="OrthoDB" id="9801841at2"/>
<protein>
    <recommendedName>
        <fullName evidence="2">protein-serine/threonine phosphatase</fullName>
        <ecNumber evidence="2">3.1.3.16</ecNumber>
    </recommendedName>
</protein>
<dbReference type="SUPFAM" id="SSF81606">
    <property type="entry name" value="PP2C-like"/>
    <property type="match status" value="1"/>
</dbReference>
<dbReference type="SMART" id="SM00332">
    <property type="entry name" value="PP2Cc"/>
    <property type="match status" value="1"/>
</dbReference>
<comment type="catalytic activity">
    <reaction evidence="7">
        <text>O-phospho-L-seryl-[protein] + H2O = L-seryl-[protein] + phosphate</text>
        <dbReference type="Rhea" id="RHEA:20629"/>
        <dbReference type="Rhea" id="RHEA-COMP:9863"/>
        <dbReference type="Rhea" id="RHEA-COMP:11604"/>
        <dbReference type="ChEBI" id="CHEBI:15377"/>
        <dbReference type="ChEBI" id="CHEBI:29999"/>
        <dbReference type="ChEBI" id="CHEBI:43474"/>
        <dbReference type="ChEBI" id="CHEBI:83421"/>
        <dbReference type="EC" id="3.1.3.16"/>
    </reaction>
</comment>
<dbReference type="PANTHER" id="PTHR13832:SF860">
    <property type="entry name" value="PROTEIN PHOSPHATASE PHPP"/>
    <property type="match status" value="1"/>
</dbReference>
<evidence type="ECO:0000256" key="2">
    <source>
        <dbReference type="ARBA" id="ARBA00013081"/>
    </source>
</evidence>
<dbReference type="SMART" id="SM00331">
    <property type="entry name" value="PP2C_SIG"/>
    <property type="match status" value="1"/>
</dbReference>
<keyword evidence="4" id="KW-0378">Hydrolase</keyword>
<dbReference type="Pfam" id="PF13672">
    <property type="entry name" value="PP2C_2"/>
    <property type="match status" value="1"/>
</dbReference>
<dbReference type="InterPro" id="IPR036457">
    <property type="entry name" value="PPM-type-like_dom_sf"/>
</dbReference>
<evidence type="ECO:0000256" key="5">
    <source>
        <dbReference type="ARBA" id="ARBA00022912"/>
    </source>
</evidence>
<gene>
    <name evidence="10" type="ORF">BA70_07425</name>
</gene>
<dbReference type="EC" id="3.1.3.16" evidence="2"/>
<keyword evidence="3" id="KW-0479">Metal-binding</keyword>
<dbReference type="eggNOG" id="COG0631">
    <property type="taxonomic scope" value="Bacteria"/>
</dbReference>
<evidence type="ECO:0000259" key="9">
    <source>
        <dbReference type="PROSITE" id="PS51746"/>
    </source>
</evidence>
<evidence type="ECO:0000256" key="8">
    <source>
        <dbReference type="ARBA" id="ARBA00048336"/>
    </source>
</evidence>
<evidence type="ECO:0000313" key="10">
    <source>
        <dbReference type="EMBL" id="KEP27896.1"/>
    </source>
</evidence>
<dbReference type="InterPro" id="IPR001932">
    <property type="entry name" value="PPM-type_phosphatase-like_dom"/>
</dbReference>
<name>A0A081LF70_9BACI</name>
<dbReference type="Proteomes" id="UP000028091">
    <property type="component" value="Unassembled WGS sequence"/>
</dbReference>
<sequence length="256" mass="27871">MLIRAAFLTDTGKVRQHNEDDAGIFEAKEDTLLAVVADGMGGHLAGDVASKMAVSSLKEYWEATSSIPNKPAEQESWLISKISEINDQVYEHARNNEECQGMGTTIVCALVHLQTVTIAHIGDSRCYLLREGALTQLTDDHSLVNELVKTGEISKADAEYHPRKNVLTKALGTDKHVQIDARTFEVDPGDQILLCSDGLSNKVEEENLIHILTQTTAPDEKVTALIQTANDNGGEDNITAVLLEISSKTEEGDSKC</sequence>
<comment type="caution">
    <text evidence="10">The sequence shown here is derived from an EMBL/GenBank/DDBJ whole genome shotgun (WGS) entry which is preliminary data.</text>
</comment>
<evidence type="ECO:0000256" key="7">
    <source>
        <dbReference type="ARBA" id="ARBA00047761"/>
    </source>
</evidence>
<dbReference type="FunFam" id="3.60.40.10:FF:000002">
    <property type="entry name" value="Serine/threonine phosphatase stp"/>
    <property type="match status" value="1"/>
</dbReference>